<protein>
    <recommendedName>
        <fullName evidence="10">Mid2 domain-containing protein</fullName>
    </recommendedName>
</protein>
<dbReference type="GO" id="GO:0071944">
    <property type="term" value="C:cell periphery"/>
    <property type="evidence" value="ECO:0007669"/>
    <property type="project" value="UniProtKB-ARBA"/>
</dbReference>
<feature type="signal peptide" evidence="7">
    <location>
        <begin position="1"/>
        <end position="16"/>
    </location>
</feature>
<dbReference type="AlphaFoldDB" id="A0A437AAF1"/>
<evidence type="ECO:0000313" key="9">
    <source>
        <dbReference type="Proteomes" id="UP000283090"/>
    </source>
</evidence>
<dbReference type="InterPro" id="IPR051694">
    <property type="entry name" value="Immunoregulatory_rcpt-like"/>
</dbReference>
<comment type="caution">
    <text evidence="8">The sequence shown here is derived from an EMBL/GenBank/DDBJ whole genome shotgun (WGS) entry which is preliminary data.</text>
</comment>
<dbReference type="PANTHER" id="PTHR15549:SF30">
    <property type="entry name" value="MID2 DOMAIN-CONTAINING PROTEIN"/>
    <property type="match status" value="1"/>
</dbReference>
<evidence type="ECO:0000313" key="8">
    <source>
        <dbReference type="EMBL" id="RVD88101.1"/>
    </source>
</evidence>
<dbReference type="EMBL" id="SAEB01000003">
    <property type="protein sequence ID" value="RVD88101.1"/>
    <property type="molecule type" value="Genomic_DNA"/>
</dbReference>
<dbReference type="VEuPathDB" id="FungiDB:DFL_002298"/>
<evidence type="ECO:0000256" key="1">
    <source>
        <dbReference type="ARBA" id="ARBA00004167"/>
    </source>
</evidence>
<evidence type="ECO:0008006" key="10">
    <source>
        <dbReference type="Google" id="ProtNLM"/>
    </source>
</evidence>
<evidence type="ECO:0000256" key="6">
    <source>
        <dbReference type="SAM" id="Phobius"/>
    </source>
</evidence>
<keyword evidence="9" id="KW-1185">Reference proteome</keyword>
<sequence>MKAVIIFTASLSLANATLLPRQLDSIPECALSCVLAFHPSGTEATTEAPTTSAEETSAAATTEAPATTGTGSTPVDEPSQPEKTSPGLTQAGAETGSGGGSGGLSKGATIGIAVGASVGGLALIAAVVFLFLSRKKAPVGGKQPIGGIEGGKQPIGGIEG</sequence>
<keyword evidence="7" id="KW-0732">Signal</keyword>
<feature type="compositionally biased region" description="Low complexity" evidence="5">
    <location>
        <begin position="42"/>
        <end position="74"/>
    </location>
</feature>
<feature type="chain" id="PRO_5019411697" description="Mid2 domain-containing protein" evidence="7">
    <location>
        <begin position="17"/>
        <end position="160"/>
    </location>
</feature>
<proteinExistence type="predicted"/>
<accession>A0A437AAF1</accession>
<evidence type="ECO:0000256" key="7">
    <source>
        <dbReference type="SAM" id="SignalP"/>
    </source>
</evidence>
<comment type="subcellular location">
    <subcellularLocation>
        <location evidence="1">Membrane</location>
        <topology evidence="1">Single-pass membrane protein</topology>
    </subcellularLocation>
</comment>
<dbReference type="GeneID" id="93584609"/>
<dbReference type="GO" id="GO:0016020">
    <property type="term" value="C:membrane"/>
    <property type="evidence" value="ECO:0007669"/>
    <property type="project" value="UniProtKB-SubCell"/>
</dbReference>
<gene>
    <name evidence="8" type="ORF">DFL_002298</name>
</gene>
<evidence type="ECO:0000256" key="3">
    <source>
        <dbReference type="ARBA" id="ARBA00022989"/>
    </source>
</evidence>
<organism evidence="8 9">
    <name type="scientific">Arthrobotrys flagrans</name>
    <name type="common">Nematode-trapping fungus</name>
    <name type="synonym">Trichothecium flagrans</name>
    <dbReference type="NCBI Taxonomy" id="97331"/>
    <lineage>
        <taxon>Eukaryota</taxon>
        <taxon>Fungi</taxon>
        <taxon>Dikarya</taxon>
        <taxon>Ascomycota</taxon>
        <taxon>Pezizomycotina</taxon>
        <taxon>Orbiliomycetes</taxon>
        <taxon>Orbiliales</taxon>
        <taxon>Orbiliaceae</taxon>
        <taxon>Arthrobotrys</taxon>
    </lineage>
</organism>
<dbReference type="Proteomes" id="UP000283090">
    <property type="component" value="Unassembled WGS sequence"/>
</dbReference>
<feature type="region of interest" description="Disordered" evidence="5">
    <location>
        <begin position="42"/>
        <end position="102"/>
    </location>
</feature>
<reference evidence="8 9" key="1">
    <citation type="submission" date="2019-01" db="EMBL/GenBank/DDBJ databases">
        <title>Intercellular communication is required for trap formation in the nematode-trapping fungus Duddingtonia flagrans.</title>
        <authorList>
            <person name="Youssar L."/>
            <person name="Wernet V."/>
            <person name="Hensel N."/>
            <person name="Hildebrandt H.-G."/>
            <person name="Fischer R."/>
        </authorList>
    </citation>
    <scope>NUCLEOTIDE SEQUENCE [LARGE SCALE GENOMIC DNA]</scope>
    <source>
        <strain evidence="8 9">CBS H-5679</strain>
    </source>
</reference>
<evidence type="ECO:0000256" key="2">
    <source>
        <dbReference type="ARBA" id="ARBA00022692"/>
    </source>
</evidence>
<evidence type="ECO:0000256" key="4">
    <source>
        <dbReference type="ARBA" id="ARBA00023136"/>
    </source>
</evidence>
<feature type="transmembrane region" description="Helical" evidence="6">
    <location>
        <begin position="110"/>
        <end position="132"/>
    </location>
</feature>
<keyword evidence="4 6" id="KW-0472">Membrane</keyword>
<keyword evidence="2 6" id="KW-0812">Transmembrane</keyword>
<name>A0A437AAF1_ARTFL</name>
<keyword evidence="3 6" id="KW-1133">Transmembrane helix</keyword>
<dbReference type="PANTHER" id="PTHR15549">
    <property type="entry name" value="PAIRED IMMUNOGLOBULIN-LIKE TYPE 2 RECEPTOR"/>
    <property type="match status" value="1"/>
</dbReference>
<evidence type="ECO:0000256" key="5">
    <source>
        <dbReference type="SAM" id="MobiDB-lite"/>
    </source>
</evidence>
<dbReference type="RefSeq" id="XP_067493645.1">
    <property type="nucleotide sequence ID" value="XM_067631062.1"/>
</dbReference>